<dbReference type="GO" id="GO:0000978">
    <property type="term" value="F:RNA polymerase II cis-regulatory region sequence-specific DNA binding"/>
    <property type="evidence" value="ECO:0007669"/>
    <property type="project" value="TreeGrafter"/>
</dbReference>
<evidence type="ECO:0000256" key="4">
    <source>
        <dbReference type="ARBA" id="ARBA00023163"/>
    </source>
</evidence>
<dbReference type="PANTHER" id="PTHR11945:SF781">
    <property type="entry name" value="MADS-BOX DOMAIN-CONTAINING PROTEIN"/>
    <property type="match status" value="1"/>
</dbReference>
<proteinExistence type="predicted"/>
<keyword evidence="2" id="KW-0805">Transcription regulation</keyword>
<dbReference type="GO" id="GO:0046983">
    <property type="term" value="F:protein dimerization activity"/>
    <property type="evidence" value="ECO:0007669"/>
    <property type="project" value="InterPro"/>
</dbReference>
<feature type="coiled-coil region" evidence="6">
    <location>
        <begin position="121"/>
        <end position="148"/>
    </location>
</feature>
<dbReference type="PRINTS" id="PR00404">
    <property type="entry name" value="MADSDOMAIN"/>
</dbReference>
<reference evidence="9" key="1">
    <citation type="submission" date="2023-07" db="EMBL/GenBank/DDBJ databases">
        <title>draft genome sequence of fig (Ficus carica).</title>
        <authorList>
            <person name="Takahashi T."/>
            <person name="Nishimura K."/>
        </authorList>
    </citation>
    <scope>NUCLEOTIDE SEQUENCE</scope>
</reference>
<evidence type="ECO:0000259" key="8">
    <source>
        <dbReference type="PROSITE" id="PS50066"/>
    </source>
</evidence>
<keyword evidence="6" id="KW-0175">Coiled coil</keyword>
<dbReference type="InterPro" id="IPR033896">
    <property type="entry name" value="MEF2-like_N"/>
</dbReference>
<sequence length="224" mass="24395">MVALDKMNKKKTQGRKRVEIKKLENGSNKQVTFSKRRSGLFKKAGELSILCGADVVVLVFSPNGKLFCFGHPSVDSVLLRYAQGTSVATTVATAAANTTTNSSTIADSSPSSSAVPSEEFNRDFVEAAKELEAEKSRLMEVAKKAKSGAGEGGEFWWDQGIEGMGTKELEQHIAALHELRRRVDARLQEMKIAANDDTSSLAVVAPPPLSFRQSIGFEIENKRF</sequence>
<dbReference type="PANTHER" id="PTHR11945">
    <property type="entry name" value="MADS BOX PROTEIN"/>
    <property type="match status" value="1"/>
</dbReference>
<keyword evidence="4" id="KW-0804">Transcription</keyword>
<feature type="region of interest" description="Disordered" evidence="7">
    <location>
        <begin position="98"/>
        <end position="118"/>
    </location>
</feature>
<gene>
    <name evidence="9" type="ORF">TIFTF001_030104</name>
</gene>
<keyword evidence="10" id="KW-1185">Reference proteome</keyword>
<dbReference type="SUPFAM" id="SSF55455">
    <property type="entry name" value="SRF-like"/>
    <property type="match status" value="1"/>
</dbReference>
<organism evidence="9 10">
    <name type="scientific">Ficus carica</name>
    <name type="common">Common fig</name>
    <dbReference type="NCBI Taxonomy" id="3494"/>
    <lineage>
        <taxon>Eukaryota</taxon>
        <taxon>Viridiplantae</taxon>
        <taxon>Streptophyta</taxon>
        <taxon>Embryophyta</taxon>
        <taxon>Tracheophyta</taxon>
        <taxon>Spermatophyta</taxon>
        <taxon>Magnoliopsida</taxon>
        <taxon>eudicotyledons</taxon>
        <taxon>Gunneridae</taxon>
        <taxon>Pentapetalae</taxon>
        <taxon>rosids</taxon>
        <taxon>fabids</taxon>
        <taxon>Rosales</taxon>
        <taxon>Moraceae</taxon>
        <taxon>Ficeae</taxon>
        <taxon>Ficus</taxon>
    </lineage>
</organism>
<evidence type="ECO:0000313" key="9">
    <source>
        <dbReference type="EMBL" id="GMN61012.1"/>
    </source>
</evidence>
<evidence type="ECO:0000256" key="1">
    <source>
        <dbReference type="ARBA" id="ARBA00004123"/>
    </source>
</evidence>
<dbReference type="InterPro" id="IPR036879">
    <property type="entry name" value="TF_MADSbox_sf"/>
</dbReference>
<dbReference type="GO" id="GO:0000981">
    <property type="term" value="F:DNA-binding transcription factor activity, RNA polymerase II-specific"/>
    <property type="evidence" value="ECO:0007669"/>
    <property type="project" value="TreeGrafter"/>
</dbReference>
<accession>A0AA88J3P4</accession>
<dbReference type="SMART" id="SM00432">
    <property type="entry name" value="MADS"/>
    <property type="match status" value="1"/>
</dbReference>
<comment type="subcellular location">
    <subcellularLocation>
        <location evidence="1">Nucleus</location>
    </subcellularLocation>
</comment>
<evidence type="ECO:0000256" key="6">
    <source>
        <dbReference type="SAM" id="Coils"/>
    </source>
</evidence>
<evidence type="ECO:0000256" key="7">
    <source>
        <dbReference type="SAM" id="MobiDB-lite"/>
    </source>
</evidence>
<dbReference type="PROSITE" id="PS50066">
    <property type="entry name" value="MADS_BOX_2"/>
    <property type="match status" value="1"/>
</dbReference>
<dbReference type="GO" id="GO:0045944">
    <property type="term" value="P:positive regulation of transcription by RNA polymerase II"/>
    <property type="evidence" value="ECO:0007669"/>
    <property type="project" value="InterPro"/>
</dbReference>
<dbReference type="CDD" id="cd00265">
    <property type="entry name" value="MADS_MEF2_like"/>
    <property type="match status" value="1"/>
</dbReference>
<evidence type="ECO:0000313" key="10">
    <source>
        <dbReference type="Proteomes" id="UP001187192"/>
    </source>
</evidence>
<dbReference type="PROSITE" id="PS00350">
    <property type="entry name" value="MADS_BOX_1"/>
    <property type="match status" value="1"/>
</dbReference>
<feature type="compositionally biased region" description="Low complexity" evidence="7">
    <location>
        <begin position="98"/>
        <end position="117"/>
    </location>
</feature>
<evidence type="ECO:0000256" key="3">
    <source>
        <dbReference type="ARBA" id="ARBA00023125"/>
    </source>
</evidence>
<dbReference type="FunFam" id="3.40.1810.10:FF:000006">
    <property type="entry name" value="Agamous-like MADS-box protein AGL62"/>
    <property type="match status" value="1"/>
</dbReference>
<name>A0AA88J3P4_FICCA</name>
<keyword evidence="3" id="KW-0238">DNA-binding</keyword>
<evidence type="ECO:0000256" key="5">
    <source>
        <dbReference type="ARBA" id="ARBA00023242"/>
    </source>
</evidence>
<protein>
    <recommendedName>
        <fullName evidence="8">MADS-box domain-containing protein</fullName>
    </recommendedName>
</protein>
<dbReference type="AlphaFoldDB" id="A0AA88J3P4"/>
<comment type="caution">
    <text evidence="9">The sequence shown here is derived from an EMBL/GenBank/DDBJ whole genome shotgun (WGS) entry which is preliminary data.</text>
</comment>
<dbReference type="EMBL" id="BTGU01000105">
    <property type="protein sequence ID" value="GMN61012.1"/>
    <property type="molecule type" value="Genomic_DNA"/>
</dbReference>
<keyword evidence="5" id="KW-0539">Nucleus</keyword>
<dbReference type="InterPro" id="IPR002100">
    <property type="entry name" value="TF_MADSbox"/>
</dbReference>
<feature type="domain" description="MADS-box" evidence="8">
    <location>
        <begin position="13"/>
        <end position="73"/>
    </location>
</feature>
<dbReference type="Proteomes" id="UP001187192">
    <property type="component" value="Unassembled WGS sequence"/>
</dbReference>
<dbReference type="Pfam" id="PF00319">
    <property type="entry name" value="SRF-TF"/>
    <property type="match status" value="1"/>
</dbReference>
<evidence type="ECO:0000256" key="2">
    <source>
        <dbReference type="ARBA" id="ARBA00023015"/>
    </source>
</evidence>
<dbReference type="GO" id="GO:0005634">
    <property type="term" value="C:nucleus"/>
    <property type="evidence" value="ECO:0007669"/>
    <property type="project" value="UniProtKB-SubCell"/>
</dbReference>
<dbReference type="Gene3D" id="3.40.1810.10">
    <property type="entry name" value="Transcription factor, MADS-box"/>
    <property type="match status" value="1"/>
</dbReference>